<reference evidence="3 4" key="1">
    <citation type="submission" date="2019-01" db="EMBL/GenBank/DDBJ databases">
        <title>Lacibacter sp. strain TTM-7.</title>
        <authorList>
            <person name="Chen W.-M."/>
        </authorList>
    </citation>
    <scope>NUCLEOTIDE SEQUENCE [LARGE SCALE GENOMIC DNA]</scope>
    <source>
        <strain evidence="3 4">TTM-7</strain>
    </source>
</reference>
<keyword evidence="4" id="KW-1185">Reference proteome</keyword>
<keyword evidence="2" id="KW-0175">Coiled coil</keyword>
<dbReference type="Proteomes" id="UP000290204">
    <property type="component" value="Unassembled WGS sequence"/>
</dbReference>
<dbReference type="Gene3D" id="3.30.460.10">
    <property type="entry name" value="Beta Polymerase, domain 2"/>
    <property type="match status" value="1"/>
</dbReference>
<evidence type="ECO:0000313" key="4">
    <source>
        <dbReference type="Proteomes" id="UP000290204"/>
    </source>
</evidence>
<gene>
    <name evidence="3" type="ORF">ESA94_13775</name>
</gene>
<organism evidence="3 4">
    <name type="scientific">Lacibacter luteus</name>
    <dbReference type="NCBI Taxonomy" id="2508719"/>
    <lineage>
        <taxon>Bacteria</taxon>
        <taxon>Pseudomonadati</taxon>
        <taxon>Bacteroidota</taxon>
        <taxon>Chitinophagia</taxon>
        <taxon>Chitinophagales</taxon>
        <taxon>Chitinophagaceae</taxon>
        <taxon>Lacibacter</taxon>
    </lineage>
</organism>
<dbReference type="OrthoDB" id="2082416at2"/>
<sequence length="324" mass="37266">MTLLQCIQGLIDNISVTDKQEENIKASLSNLEGHLLDKDNGLHILRTFTNGSYDRDTIIRPLNDVDVFAVLDYDKWKDEYGNLPNPQSVLTKFRNYLNDQNDYKDKVKQDRPCVTVQLSDKDFDVLPSFAQLGGGYLIPNYDLESWTFSYPEQLTNNLDDIHKKRGYKVKPTIMSVKYWNRENNKLIPSYHIEEVAINIFQLNDFKNFEQSIRLWFNNAETYLDSSKFKSNDEYTKAINKVRRVKDKLNDALKKYEDNKEDEAIQIWKDIFGKEFPTVSDDEAKNFSKSLSEGNLKISPSGALSTTVGTAISASKGYFGDISKA</sequence>
<accession>A0A4Q1CGE2</accession>
<dbReference type="AlphaFoldDB" id="A0A4Q1CGE2"/>
<evidence type="ECO:0000313" key="3">
    <source>
        <dbReference type="EMBL" id="RXK59205.1"/>
    </source>
</evidence>
<dbReference type="Pfam" id="PF18144">
    <property type="entry name" value="SMODS"/>
    <property type="match status" value="1"/>
</dbReference>
<evidence type="ECO:0000256" key="2">
    <source>
        <dbReference type="SAM" id="Coils"/>
    </source>
</evidence>
<dbReference type="GO" id="GO:0016779">
    <property type="term" value="F:nucleotidyltransferase activity"/>
    <property type="evidence" value="ECO:0007669"/>
    <property type="project" value="InterPro"/>
</dbReference>
<keyword evidence="3" id="KW-0808">Transferase</keyword>
<dbReference type="EMBL" id="SDHW01000004">
    <property type="protein sequence ID" value="RXK59205.1"/>
    <property type="molecule type" value="Genomic_DNA"/>
</dbReference>
<dbReference type="InterPro" id="IPR043519">
    <property type="entry name" value="NT_sf"/>
</dbReference>
<dbReference type="RefSeq" id="WP_129131509.1">
    <property type="nucleotide sequence ID" value="NZ_SDHW01000004.1"/>
</dbReference>
<protein>
    <submittedName>
        <fullName evidence="3">Nucleotidyltransferase</fullName>
    </submittedName>
</protein>
<name>A0A4Q1CGE2_9BACT</name>
<dbReference type="InterPro" id="IPR006116">
    <property type="entry name" value="NT_2-5OAS_ClassI-CCAase"/>
</dbReference>
<dbReference type="GO" id="GO:0051607">
    <property type="term" value="P:defense response to virus"/>
    <property type="evidence" value="ECO:0007669"/>
    <property type="project" value="UniProtKB-KW"/>
</dbReference>
<feature type="coiled-coil region" evidence="2">
    <location>
        <begin position="231"/>
        <end position="265"/>
    </location>
</feature>
<dbReference type="CDD" id="cd05400">
    <property type="entry name" value="NT_2-5OAS_ClassI-CCAase"/>
    <property type="match status" value="1"/>
</dbReference>
<keyword evidence="1" id="KW-0051">Antiviral defense</keyword>
<dbReference type="SUPFAM" id="SSF81301">
    <property type="entry name" value="Nucleotidyltransferase"/>
    <property type="match status" value="1"/>
</dbReference>
<comment type="caution">
    <text evidence="3">The sequence shown here is derived from an EMBL/GenBank/DDBJ whole genome shotgun (WGS) entry which is preliminary data.</text>
</comment>
<evidence type="ECO:0000256" key="1">
    <source>
        <dbReference type="ARBA" id="ARBA00023118"/>
    </source>
</evidence>
<proteinExistence type="predicted"/>